<evidence type="ECO:0008006" key="15">
    <source>
        <dbReference type="Google" id="ProtNLM"/>
    </source>
</evidence>
<dbReference type="Pfam" id="PF13087">
    <property type="entry name" value="AAA_12"/>
    <property type="match status" value="1"/>
</dbReference>
<dbReference type="PANTHER" id="PTHR43788">
    <property type="entry name" value="DNA2/NAM7 HELICASE FAMILY MEMBER"/>
    <property type="match status" value="1"/>
</dbReference>
<dbReference type="GO" id="GO:0003723">
    <property type="term" value="F:RNA binding"/>
    <property type="evidence" value="ECO:0007669"/>
    <property type="project" value="InterPro"/>
</dbReference>
<dbReference type="Pfam" id="PF08263">
    <property type="entry name" value="LRRNT_2"/>
    <property type="match status" value="1"/>
</dbReference>
<dbReference type="InterPro" id="IPR013210">
    <property type="entry name" value="LRR_N_plant-typ"/>
</dbReference>
<evidence type="ECO:0000259" key="11">
    <source>
        <dbReference type="Pfam" id="PF13087"/>
    </source>
</evidence>
<evidence type="ECO:0000256" key="6">
    <source>
        <dbReference type="ARBA" id="ARBA00022806"/>
    </source>
</evidence>
<dbReference type="CDD" id="cd18808">
    <property type="entry name" value="SF1_C_Upf1"/>
    <property type="match status" value="1"/>
</dbReference>
<dbReference type="PANTHER" id="PTHR43788:SF17">
    <property type="entry name" value="OS09G0130800 PROTEIN"/>
    <property type="match status" value="1"/>
</dbReference>
<keyword evidence="4" id="KW-0547">Nucleotide-binding</keyword>
<dbReference type="HOGENOM" id="CLU_001666_8_1_1"/>
<feature type="compositionally biased region" description="Low complexity" evidence="8">
    <location>
        <begin position="103"/>
        <end position="112"/>
    </location>
</feature>
<feature type="region of interest" description="Disordered" evidence="8">
    <location>
        <begin position="91"/>
        <end position="122"/>
    </location>
</feature>
<evidence type="ECO:0000259" key="10">
    <source>
        <dbReference type="Pfam" id="PF13086"/>
    </source>
</evidence>
<dbReference type="InterPro" id="IPR027417">
    <property type="entry name" value="P-loop_NTPase"/>
</dbReference>
<keyword evidence="5" id="KW-0378">Hydrolase</keyword>
<evidence type="ECO:0000259" key="12">
    <source>
        <dbReference type="Pfam" id="PF21138"/>
    </source>
</evidence>
<dbReference type="Gene3D" id="2.40.30.270">
    <property type="match status" value="1"/>
</dbReference>
<dbReference type="InterPro" id="IPR041677">
    <property type="entry name" value="DNA2/NAM7_AAA_11"/>
</dbReference>
<dbReference type="InterPro" id="IPR050534">
    <property type="entry name" value="Coronavir_polyprotein_1ab"/>
</dbReference>
<dbReference type="Proteomes" id="UP000026961">
    <property type="component" value="Chromosome 9"/>
</dbReference>
<dbReference type="eggNOG" id="KOG1803">
    <property type="taxonomic scope" value="Eukaryota"/>
</dbReference>
<proteinExistence type="inferred from homology"/>
<dbReference type="GO" id="GO:0016787">
    <property type="term" value="F:hydrolase activity"/>
    <property type="evidence" value="ECO:0007669"/>
    <property type="project" value="UniProtKB-KW"/>
</dbReference>
<evidence type="ECO:0000256" key="8">
    <source>
        <dbReference type="SAM" id="MobiDB-lite"/>
    </source>
</evidence>
<feature type="domain" description="DNA2/NAM7 helicase helicase" evidence="10">
    <location>
        <begin position="634"/>
        <end position="810"/>
    </location>
</feature>
<feature type="domain" description="DNA2/NAM7 helicase-like C-terminal" evidence="11">
    <location>
        <begin position="841"/>
        <end position="993"/>
    </location>
</feature>
<comment type="similarity">
    <text evidence="1">Belongs to the DNA2/NAM7 helicase family.</text>
</comment>
<reference evidence="13" key="1">
    <citation type="submission" date="2015-04" db="UniProtKB">
        <authorList>
            <consortium name="EnsemblPlants"/>
        </authorList>
    </citation>
    <scope>IDENTIFICATION</scope>
</reference>
<dbReference type="FunFam" id="2.40.30.270:FF:000003">
    <property type="entry name" value="DNA-binding protein SMUBP-2 isoform X2"/>
    <property type="match status" value="1"/>
</dbReference>
<dbReference type="SUPFAM" id="SSF52540">
    <property type="entry name" value="P-loop containing nucleoside triphosphate hydrolases"/>
    <property type="match status" value="1"/>
</dbReference>
<keyword evidence="7" id="KW-0067">ATP-binding</keyword>
<accession>A0A0E0AZS7</accession>
<dbReference type="Gramene" id="OGLUM09G01810.1">
    <property type="protein sequence ID" value="OGLUM09G01810.1"/>
    <property type="gene ID" value="OGLUM09G01810"/>
</dbReference>
<dbReference type="InterPro" id="IPR047187">
    <property type="entry name" value="SF1_C_Upf1"/>
</dbReference>
<evidence type="ECO:0000256" key="4">
    <source>
        <dbReference type="ARBA" id="ARBA00022741"/>
    </source>
</evidence>
<feature type="domain" description="Helicase SMUBP-2/HCS1 1B" evidence="12">
    <location>
        <begin position="466"/>
        <end position="538"/>
    </location>
</feature>
<feature type="region of interest" description="Disordered" evidence="8">
    <location>
        <begin position="1020"/>
        <end position="1040"/>
    </location>
</feature>
<name>A0A0E0AZS7_9ORYZ</name>
<protein>
    <recommendedName>
        <fullName evidence="15">Helicase ATP-binding domain-containing protein</fullName>
    </recommendedName>
</protein>
<dbReference type="Pfam" id="PF21138">
    <property type="entry name" value="SMUBP-2_HCS1_1B"/>
    <property type="match status" value="1"/>
</dbReference>
<evidence type="ECO:0000313" key="13">
    <source>
        <dbReference type="EnsemblPlants" id="OGLUM09G01810.1"/>
    </source>
</evidence>
<keyword evidence="6" id="KW-0347">Helicase</keyword>
<evidence type="ECO:0000313" key="14">
    <source>
        <dbReference type="Proteomes" id="UP000026961"/>
    </source>
</evidence>
<evidence type="ECO:0000256" key="1">
    <source>
        <dbReference type="ARBA" id="ARBA00007913"/>
    </source>
</evidence>
<keyword evidence="3" id="KW-0677">Repeat</keyword>
<feature type="compositionally biased region" description="Basic residues" evidence="8">
    <location>
        <begin position="213"/>
        <end position="225"/>
    </location>
</feature>
<dbReference type="GO" id="GO:0043139">
    <property type="term" value="F:5'-3' DNA helicase activity"/>
    <property type="evidence" value="ECO:0007669"/>
    <property type="project" value="TreeGrafter"/>
</dbReference>
<dbReference type="Pfam" id="PF13086">
    <property type="entry name" value="AAA_11"/>
    <property type="match status" value="1"/>
</dbReference>
<dbReference type="Gene3D" id="3.40.50.300">
    <property type="entry name" value="P-loop containing nucleotide triphosphate hydrolases"/>
    <property type="match status" value="2"/>
</dbReference>
<feature type="region of interest" description="Disordered" evidence="8">
    <location>
        <begin position="192"/>
        <end position="232"/>
    </location>
</feature>
<keyword evidence="14" id="KW-1185">Reference proteome</keyword>
<organism evidence="13">
    <name type="scientific">Oryza glumipatula</name>
    <dbReference type="NCBI Taxonomy" id="40148"/>
    <lineage>
        <taxon>Eukaryota</taxon>
        <taxon>Viridiplantae</taxon>
        <taxon>Streptophyta</taxon>
        <taxon>Embryophyta</taxon>
        <taxon>Tracheophyta</taxon>
        <taxon>Spermatophyta</taxon>
        <taxon>Magnoliopsida</taxon>
        <taxon>Liliopsida</taxon>
        <taxon>Poales</taxon>
        <taxon>Poaceae</taxon>
        <taxon>BOP clade</taxon>
        <taxon>Oryzoideae</taxon>
        <taxon>Oryzeae</taxon>
        <taxon>Oryzinae</taxon>
        <taxon>Oryza</taxon>
    </lineage>
</organism>
<evidence type="ECO:0000256" key="7">
    <source>
        <dbReference type="ARBA" id="ARBA00022840"/>
    </source>
</evidence>
<evidence type="ECO:0000256" key="2">
    <source>
        <dbReference type="ARBA" id="ARBA00022614"/>
    </source>
</evidence>
<reference evidence="13" key="2">
    <citation type="submission" date="2018-05" db="EMBL/GenBank/DDBJ databases">
        <title>OgluRS3 (Oryza glumaepatula Reference Sequence Version 3).</title>
        <authorList>
            <person name="Zhang J."/>
            <person name="Kudrna D."/>
            <person name="Lee S."/>
            <person name="Talag J."/>
            <person name="Welchert J."/>
            <person name="Wing R.A."/>
        </authorList>
    </citation>
    <scope>NUCLEOTIDE SEQUENCE [LARGE SCALE GENOMIC DNA]</scope>
</reference>
<keyword evidence="2" id="KW-0433">Leucine-rich repeat</keyword>
<dbReference type="InterPro" id="IPR048761">
    <property type="entry name" value="SMUBP-2_HCS1_1B"/>
</dbReference>
<feature type="domain" description="Leucine-rich repeat-containing N-terminal plant-type" evidence="9">
    <location>
        <begin position="20"/>
        <end position="52"/>
    </location>
</feature>
<evidence type="ECO:0000259" key="9">
    <source>
        <dbReference type="Pfam" id="PF08263"/>
    </source>
</evidence>
<dbReference type="AlphaFoldDB" id="A0A0E0AZS7"/>
<evidence type="ECO:0000256" key="3">
    <source>
        <dbReference type="ARBA" id="ARBA00022737"/>
    </source>
</evidence>
<sequence>MAHRGDRFLEVAGVAVRPAADGKALLPLLPAAAPSPVLPSWDPTAATPCSWVVAGGDVLAAKPGQPVVAPAAAPQPRPLRLQPLLTRLLHGEPDTQPRRSPWPTTSASSRWRTTTRPRLPKPPVAVERRGIRMGTETAFFSSRATALHLRRRELKLLPFPSFPCSSSSAPNTCSQQSHLLLVSSAGPREQTLLPADSRSSLPHGITDNGTRKEGRRRRRGRKRKETAKDEGECVPSAEEVSIRVNTLYESGDPIGKKELGRCVVQWLKQGMHSMAIKYASTEMQNDGATFLLDGGSSEDNLGFVMLAQPYLSAIPMPKGQEALCLKASTHYPTLFDHFQRELRDVLLQQQNQGLISDWRTTQSWMLLKELANSAQHRAAARKPKAPTTHSTLGISLDKTRLMQTKIEDFVKKMSDLLHIERDAELEFTQEELNATPVMDGNSKKPLKPVEYLVTHGQSQQEQCDTICNLNVISSSTGLDGQHLVLFRVKDNHRLPPTTLSPGDMVCIRTCDNQGEITTSCMQGFIYNLGEDGCSITVTLKSRRGDPTFSKLFGKNVRIDRIQALADALTYERNCEALLLLQRKGLQKKNSSIGVVATLFGDKEDMMMMEQNNLADWGESTIHDDELLKKNKYDFDASQLKAITLGLNNKRPVLIIQGPPGTGKTGLLSYLIACAVRKGERVLVTAPSNAAVDNMVEKLSDTGLDTVRVGNPARISPSVASRSLGELVNRRLQKFTEEFERKKSDLRKDLKHCIQDDTLAAGIRQLLKQLGKNFKKKEKEIIREVLSNADVVLSTNIGAADPLVRRIGCFDLDKQSNPHAGSLSYKEKDAFLLVINGSLHLLFYQERLCKETWITRCAFLLLDTRMPYGSLNIDCEEHLDPAGTGSFYNNGEADVVSQHVLNLVQCGVSPTAIAVQSPYIAQVQLLRDRLEDYPEASGVEVSTIDSFQGREADAVVISMVRSNTLGAVGFLGDNRRMNVAITRARRHVALVCDSSTICNNAFLARLLRHIRQHGQVRHVEPGSFGGDSGLGYTPPALPSIS</sequence>
<dbReference type="InterPro" id="IPR041679">
    <property type="entry name" value="DNA2/NAM7-like_C"/>
</dbReference>
<evidence type="ECO:0000256" key="5">
    <source>
        <dbReference type="ARBA" id="ARBA00022801"/>
    </source>
</evidence>
<dbReference type="GO" id="GO:0005524">
    <property type="term" value="F:ATP binding"/>
    <property type="evidence" value="ECO:0007669"/>
    <property type="project" value="UniProtKB-KW"/>
</dbReference>
<dbReference type="EnsemblPlants" id="OGLUM09G01810.1">
    <property type="protein sequence ID" value="OGLUM09G01810.1"/>
    <property type="gene ID" value="OGLUM09G01810"/>
</dbReference>